<comment type="caution">
    <text evidence="1">The sequence shown here is derived from an EMBL/GenBank/DDBJ whole genome shotgun (WGS) entry which is preliminary data.</text>
</comment>
<sequence length="85" mass="9663">MNTYLLIMAQQTSLCCFRLVPNFTGITLILRNVAMRRSLSGGRVMLAVTSLVSTQTFGESVVIKLVILLGQIRFYLWVIRDFCFL</sequence>
<dbReference type="EMBL" id="AANZ01000041">
    <property type="protein sequence ID" value="EAQ77162.1"/>
    <property type="molecule type" value="Genomic_DNA"/>
</dbReference>
<accession>A4A259</accession>
<gene>
    <name evidence="1" type="ORF">DSM3645_15200</name>
</gene>
<protein>
    <submittedName>
        <fullName evidence="1">Uncharacterized protein</fullName>
    </submittedName>
</protein>
<proteinExistence type="predicted"/>
<evidence type="ECO:0000313" key="2">
    <source>
        <dbReference type="Proteomes" id="UP000004358"/>
    </source>
</evidence>
<dbReference type="Proteomes" id="UP000004358">
    <property type="component" value="Unassembled WGS sequence"/>
</dbReference>
<organism evidence="1 2">
    <name type="scientific">Blastopirellula marina DSM 3645</name>
    <dbReference type="NCBI Taxonomy" id="314230"/>
    <lineage>
        <taxon>Bacteria</taxon>
        <taxon>Pseudomonadati</taxon>
        <taxon>Planctomycetota</taxon>
        <taxon>Planctomycetia</taxon>
        <taxon>Pirellulales</taxon>
        <taxon>Pirellulaceae</taxon>
        <taxon>Blastopirellula</taxon>
    </lineage>
</organism>
<name>A4A259_9BACT</name>
<dbReference type="STRING" id="314230.DSM3645_15200"/>
<reference evidence="1 2" key="1">
    <citation type="submission" date="2006-02" db="EMBL/GenBank/DDBJ databases">
        <authorList>
            <person name="Amann R."/>
            <person name="Ferriera S."/>
            <person name="Johnson J."/>
            <person name="Kravitz S."/>
            <person name="Halpern A."/>
            <person name="Remington K."/>
            <person name="Beeson K."/>
            <person name="Tran B."/>
            <person name="Rogers Y.-H."/>
            <person name="Friedman R."/>
            <person name="Venter J.C."/>
        </authorList>
    </citation>
    <scope>NUCLEOTIDE SEQUENCE [LARGE SCALE GENOMIC DNA]</scope>
    <source>
        <strain evidence="1 2">DSM 3645</strain>
    </source>
</reference>
<evidence type="ECO:0000313" key="1">
    <source>
        <dbReference type="EMBL" id="EAQ77162.1"/>
    </source>
</evidence>
<dbReference type="AlphaFoldDB" id="A4A259"/>
<dbReference type="HOGENOM" id="CLU_2506096_0_0_0"/>